<organism evidence="1 2">
    <name type="scientific">Diphasiastrum complanatum</name>
    <name type="common">Issler's clubmoss</name>
    <name type="synonym">Lycopodium complanatum</name>
    <dbReference type="NCBI Taxonomy" id="34168"/>
    <lineage>
        <taxon>Eukaryota</taxon>
        <taxon>Viridiplantae</taxon>
        <taxon>Streptophyta</taxon>
        <taxon>Embryophyta</taxon>
        <taxon>Tracheophyta</taxon>
        <taxon>Lycopodiopsida</taxon>
        <taxon>Lycopodiales</taxon>
        <taxon>Lycopodiaceae</taxon>
        <taxon>Lycopodioideae</taxon>
        <taxon>Diphasiastrum</taxon>
    </lineage>
</organism>
<dbReference type="Proteomes" id="UP001162992">
    <property type="component" value="Chromosome 18"/>
</dbReference>
<dbReference type="EMBL" id="CM055109">
    <property type="protein sequence ID" value="KAJ7522296.1"/>
    <property type="molecule type" value="Genomic_DNA"/>
</dbReference>
<protein>
    <submittedName>
        <fullName evidence="1">Uncharacterized protein</fullName>
    </submittedName>
</protein>
<gene>
    <name evidence="1" type="ORF">O6H91_18G005400</name>
</gene>
<accession>A0ACC2AXP8</accession>
<sequence>MSVKMICMMLSTQLSRSQHVIASNKYMFSHFQICHIKCALEVMLILLTKINLDVANLDLSWWWFPSTLRLPTQWIGSNECTPQRHPKQCIHFEFLLIMSLIEYYF</sequence>
<comment type="caution">
    <text evidence="1">The sequence shown here is derived from an EMBL/GenBank/DDBJ whole genome shotgun (WGS) entry which is preliminary data.</text>
</comment>
<evidence type="ECO:0000313" key="1">
    <source>
        <dbReference type="EMBL" id="KAJ7522296.1"/>
    </source>
</evidence>
<reference evidence="2" key="1">
    <citation type="journal article" date="2024" name="Proc. Natl. Acad. Sci. U.S.A.">
        <title>Extraordinary preservation of gene collinearity over three hundred million years revealed in homosporous lycophytes.</title>
        <authorList>
            <person name="Li C."/>
            <person name="Wickell D."/>
            <person name="Kuo L.Y."/>
            <person name="Chen X."/>
            <person name="Nie B."/>
            <person name="Liao X."/>
            <person name="Peng D."/>
            <person name="Ji J."/>
            <person name="Jenkins J."/>
            <person name="Williams M."/>
            <person name="Shu S."/>
            <person name="Plott C."/>
            <person name="Barry K."/>
            <person name="Rajasekar S."/>
            <person name="Grimwood J."/>
            <person name="Han X."/>
            <person name="Sun S."/>
            <person name="Hou Z."/>
            <person name="He W."/>
            <person name="Dai G."/>
            <person name="Sun C."/>
            <person name="Schmutz J."/>
            <person name="Leebens-Mack J.H."/>
            <person name="Li F.W."/>
            <person name="Wang L."/>
        </authorList>
    </citation>
    <scope>NUCLEOTIDE SEQUENCE [LARGE SCALE GENOMIC DNA]</scope>
    <source>
        <strain evidence="2">cv. PW_Plant_1</strain>
    </source>
</reference>
<name>A0ACC2AXP8_DIPCM</name>
<proteinExistence type="predicted"/>
<keyword evidence="2" id="KW-1185">Reference proteome</keyword>
<evidence type="ECO:0000313" key="2">
    <source>
        <dbReference type="Proteomes" id="UP001162992"/>
    </source>
</evidence>